<sequence length="278" mass="31884">MKRLMKGKNVVDNDDEKMAMREELEKLRALNQVLTVQQLQDRDALNEAKKALVSNAAKNDALELEVQQLKVLLQVNKYMVCGDELGAQEKMNKMSEELAEKEELEYMISMNNDLMLTQNMGNIELQKARKTLIEGFKEKHLSTAKIGLKRMGVLDVKPFKAAFILKYSPRKAAVNAIQFCSLWDSDLRNPEWHPFKMIKVNGNDERIINDDYEKLKELRNELGNEVVNAVKIALTEIAEYNLGGGYIVDELWNFKEGRKATLKEVATVVMHKIALRKL</sequence>
<evidence type="ECO:0000259" key="2">
    <source>
        <dbReference type="Pfam" id="PF03469"/>
    </source>
</evidence>
<dbReference type="InterPro" id="IPR005379">
    <property type="entry name" value="FDM1-5/IDN2_XH"/>
</dbReference>
<dbReference type="EMBL" id="JACGCM010002624">
    <property type="protein sequence ID" value="KAF6137793.1"/>
    <property type="molecule type" value="Genomic_DNA"/>
</dbReference>
<dbReference type="Proteomes" id="UP000541444">
    <property type="component" value="Unassembled WGS sequence"/>
</dbReference>
<dbReference type="GO" id="GO:0080188">
    <property type="term" value="P:gene silencing by siRNA-directed DNA methylation"/>
    <property type="evidence" value="ECO:0007669"/>
    <property type="project" value="InterPro"/>
</dbReference>
<proteinExistence type="predicted"/>
<keyword evidence="4" id="KW-1185">Reference proteome</keyword>
<keyword evidence="1" id="KW-0175">Coiled coil</keyword>
<gene>
    <name evidence="3" type="ORF">GIB67_040501</name>
</gene>
<feature type="domain" description="Factor of DNA methylation 1-5/IDN2" evidence="2">
    <location>
        <begin position="149"/>
        <end position="275"/>
    </location>
</feature>
<dbReference type="InterPro" id="IPR045177">
    <property type="entry name" value="FDM1-5/IDN2"/>
</dbReference>
<protein>
    <recommendedName>
        <fullName evidence="2">Factor of DNA methylation 1-5/IDN2 domain-containing protein</fullName>
    </recommendedName>
</protein>
<evidence type="ECO:0000313" key="3">
    <source>
        <dbReference type="EMBL" id="KAF6137793.1"/>
    </source>
</evidence>
<dbReference type="AlphaFoldDB" id="A0A7J7L5B7"/>
<dbReference type="Pfam" id="PF03469">
    <property type="entry name" value="XH"/>
    <property type="match status" value="1"/>
</dbReference>
<reference evidence="3 4" key="1">
    <citation type="journal article" date="2020" name="IScience">
        <title>Genome Sequencing of the Endangered Kingdonia uniflora (Circaeasteraceae, Ranunculales) Reveals Potential Mechanisms of Evolutionary Specialization.</title>
        <authorList>
            <person name="Sun Y."/>
            <person name="Deng T."/>
            <person name="Zhang A."/>
            <person name="Moore M.J."/>
            <person name="Landis J.B."/>
            <person name="Lin N."/>
            <person name="Zhang H."/>
            <person name="Zhang X."/>
            <person name="Huang J."/>
            <person name="Zhang X."/>
            <person name="Sun H."/>
            <person name="Wang H."/>
        </authorList>
    </citation>
    <scope>NUCLEOTIDE SEQUENCE [LARGE SCALE GENOMIC DNA]</scope>
    <source>
        <strain evidence="3">TB1705</strain>
        <tissue evidence="3">Leaf</tissue>
    </source>
</reference>
<dbReference type="PANTHER" id="PTHR21596">
    <property type="entry name" value="RIBONUCLEASE P SUBUNIT P38"/>
    <property type="match status" value="1"/>
</dbReference>
<name>A0A7J7L5B7_9MAGN</name>
<comment type="caution">
    <text evidence="3">The sequence shown here is derived from an EMBL/GenBank/DDBJ whole genome shotgun (WGS) entry which is preliminary data.</text>
</comment>
<organism evidence="3 4">
    <name type="scientific">Kingdonia uniflora</name>
    <dbReference type="NCBI Taxonomy" id="39325"/>
    <lineage>
        <taxon>Eukaryota</taxon>
        <taxon>Viridiplantae</taxon>
        <taxon>Streptophyta</taxon>
        <taxon>Embryophyta</taxon>
        <taxon>Tracheophyta</taxon>
        <taxon>Spermatophyta</taxon>
        <taxon>Magnoliopsida</taxon>
        <taxon>Ranunculales</taxon>
        <taxon>Circaeasteraceae</taxon>
        <taxon>Kingdonia</taxon>
    </lineage>
</organism>
<feature type="coiled-coil region" evidence="1">
    <location>
        <begin position="17"/>
        <end position="104"/>
    </location>
</feature>
<evidence type="ECO:0000256" key="1">
    <source>
        <dbReference type="SAM" id="Coils"/>
    </source>
</evidence>
<dbReference type="OrthoDB" id="1892195at2759"/>
<evidence type="ECO:0000313" key="4">
    <source>
        <dbReference type="Proteomes" id="UP000541444"/>
    </source>
</evidence>
<accession>A0A7J7L5B7</accession>
<dbReference type="PANTHER" id="PTHR21596:SF3">
    <property type="entry name" value="FACTOR OF DNA METHYLATION 1-RELATED"/>
    <property type="match status" value="1"/>
</dbReference>